<name>A0A381YSH6_9ZZZZ</name>
<evidence type="ECO:0000256" key="1">
    <source>
        <dbReference type="ARBA" id="ARBA00004141"/>
    </source>
</evidence>
<dbReference type="InterPro" id="IPR050930">
    <property type="entry name" value="MFS_Vesicular_Transporter"/>
</dbReference>
<feature type="non-terminal residue" evidence="8">
    <location>
        <position position="252"/>
    </location>
</feature>
<accession>A0A381YSH6</accession>
<dbReference type="InterPro" id="IPR011701">
    <property type="entry name" value="MFS"/>
</dbReference>
<dbReference type="SUPFAM" id="SSF103473">
    <property type="entry name" value="MFS general substrate transporter"/>
    <property type="match status" value="1"/>
</dbReference>
<dbReference type="Gene3D" id="1.20.1250.20">
    <property type="entry name" value="MFS general substrate transporter like domains"/>
    <property type="match status" value="1"/>
</dbReference>
<evidence type="ECO:0000256" key="6">
    <source>
        <dbReference type="SAM" id="Phobius"/>
    </source>
</evidence>
<comment type="subcellular location">
    <subcellularLocation>
        <location evidence="1">Membrane</location>
        <topology evidence="1">Multi-pass membrane protein</topology>
    </subcellularLocation>
</comment>
<dbReference type="PANTHER" id="PTHR23506:SF23">
    <property type="entry name" value="GH10249P"/>
    <property type="match status" value="1"/>
</dbReference>
<keyword evidence="2" id="KW-0813">Transport</keyword>
<dbReference type="GO" id="GO:0016020">
    <property type="term" value="C:membrane"/>
    <property type="evidence" value="ECO:0007669"/>
    <property type="project" value="UniProtKB-SubCell"/>
</dbReference>
<feature type="transmembrane region" description="Helical" evidence="6">
    <location>
        <begin position="76"/>
        <end position="94"/>
    </location>
</feature>
<dbReference type="PANTHER" id="PTHR23506">
    <property type="entry name" value="GH10249P"/>
    <property type="match status" value="1"/>
</dbReference>
<organism evidence="8">
    <name type="scientific">marine metagenome</name>
    <dbReference type="NCBI Taxonomy" id="408172"/>
    <lineage>
        <taxon>unclassified sequences</taxon>
        <taxon>metagenomes</taxon>
        <taxon>ecological metagenomes</taxon>
    </lineage>
</organism>
<feature type="domain" description="Major facilitator superfamily (MFS) profile" evidence="7">
    <location>
        <begin position="10"/>
        <end position="252"/>
    </location>
</feature>
<keyword evidence="5 6" id="KW-0472">Membrane</keyword>
<protein>
    <recommendedName>
        <fullName evidence="7">Major facilitator superfamily (MFS) profile domain-containing protein</fullName>
    </recommendedName>
</protein>
<feature type="transmembrane region" description="Helical" evidence="6">
    <location>
        <begin position="42"/>
        <end position="64"/>
    </location>
</feature>
<feature type="transmembrane region" description="Helical" evidence="6">
    <location>
        <begin position="12"/>
        <end position="36"/>
    </location>
</feature>
<evidence type="ECO:0000256" key="4">
    <source>
        <dbReference type="ARBA" id="ARBA00022989"/>
    </source>
</evidence>
<dbReference type="AlphaFoldDB" id="A0A381YSH6"/>
<evidence type="ECO:0000256" key="3">
    <source>
        <dbReference type="ARBA" id="ARBA00022692"/>
    </source>
</evidence>
<dbReference type="GO" id="GO:0022857">
    <property type="term" value="F:transmembrane transporter activity"/>
    <property type="evidence" value="ECO:0007669"/>
    <property type="project" value="InterPro"/>
</dbReference>
<dbReference type="EMBL" id="UINC01018939">
    <property type="protein sequence ID" value="SVA79910.1"/>
    <property type="molecule type" value="Genomic_DNA"/>
</dbReference>
<keyword evidence="4 6" id="KW-1133">Transmembrane helix</keyword>
<gene>
    <name evidence="8" type="ORF">METZ01_LOCUS132764</name>
</gene>
<sequence length="252" mass="26136">MSLKSPYDRLLAPIYVPSFLMALSAQAMLILLPLYVLELGGAPAFAALIMGLHGIGILVFDVPAGMLAARFGDKPLMLVGLVSILAGTVALSIVSGLWMLAVFAILIGAGSTAWVLGRLSYITDFCPSAERGRAIAVMAGVNRMGGFIGPVAGGIVAEFFGYPAAFFTAAISAAAALILVFFSARKSTLSHDGHGVSLSTTGRIIRDYAGVFATAGFSSLTLQLMRATRNLLVPLLFGGMLAGIWGLILAVP</sequence>
<feature type="transmembrane region" description="Helical" evidence="6">
    <location>
        <begin position="231"/>
        <end position="251"/>
    </location>
</feature>
<dbReference type="InterPro" id="IPR036259">
    <property type="entry name" value="MFS_trans_sf"/>
</dbReference>
<dbReference type="Pfam" id="PF07690">
    <property type="entry name" value="MFS_1"/>
    <property type="match status" value="1"/>
</dbReference>
<evidence type="ECO:0000313" key="8">
    <source>
        <dbReference type="EMBL" id="SVA79910.1"/>
    </source>
</evidence>
<evidence type="ECO:0000259" key="7">
    <source>
        <dbReference type="PROSITE" id="PS50850"/>
    </source>
</evidence>
<reference evidence="8" key="1">
    <citation type="submission" date="2018-05" db="EMBL/GenBank/DDBJ databases">
        <authorList>
            <person name="Lanie J.A."/>
            <person name="Ng W.-L."/>
            <person name="Kazmierczak K.M."/>
            <person name="Andrzejewski T.M."/>
            <person name="Davidsen T.M."/>
            <person name="Wayne K.J."/>
            <person name="Tettelin H."/>
            <person name="Glass J.I."/>
            <person name="Rusch D."/>
            <person name="Podicherti R."/>
            <person name="Tsui H.-C.T."/>
            <person name="Winkler M.E."/>
        </authorList>
    </citation>
    <scope>NUCLEOTIDE SEQUENCE</scope>
</reference>
<dbReference type="PROSITE" id="PS50850">
    <property type="entry name" value="MFS"/>
    <property type="match status" value="1"/>
</dbReference>
<evidence type="ECO:0000256" key="2">
    <source>
        <dbReference type="ARBA" id="ARBA00022448"/>
    </source>
</evidence>
<proteinExistence type="predicted"/>
<keyword evidence="3 6" id="KW-0812">Transmembrane</keyword>
<dbReference type="InterPro" id="IPR020846">
    <property type="entry name" value="MFS_dom"/>
</dbReference>
<feature type="transmembrane region" description="Helical" evidence="6">
    <location>
        <begin position="100"/>
        <end position="122"/>
    </location>
</feature>
<feature type="transmembrane region" description="Helical" evidence="6">
    <location>
        <begin position="162"/>
        <end position="184"/>
    </location>
</feature>
<evidence type="ECO:0000256" key="5">
    <source>
        <dbReference type="ARBA" id="ARBA00023136"/>
    </source>
</evidence>